<evidence type="ECO:0000313" key="3">
    <source>
        <dbReference type="EMBL" id="KAG5970646.1"/>
    </source>
</evidence>
<accession>A0A9P7SRT6</accession>
<keyword evidence="4" id="KW-1185">Reference proteome</keyword>
<gene>
    <name evidence="3" type="ORF">E4U56_007514</name>
    <name evidence="2" type="ORF">E4U57_003176</name>
</gene>
<reference evidence="3 4" key="1">
    <citation type="journal article" date="2020" name="bioRxiv">
        <title>Whole genome comparisons of ergot fungi reveals the divergence and evolution of species within the genus Claviceps are the result of varying mechanisms driving genome evolution and host range expansion.</title>
        <authorList>
            <person name="Wyka S.A."/>
            <person name="Mondo S.J."/>
            <person name="Liu M."/>
            <person name="Dettman J."/>
            <person name="Nalam V."/>
            <person name="Broders K.D."/>
        </authorList>
    </citation>
    <scope>NUCLEOTIDE SEQUENCE</scope>
    <source>
        <strain evidence="3">CCC 1102</strain>
        <strain evidence="2 4">LM583</strain>
    </source>
</reference>
<organism evidence="3 5">
    <name type="scientific">Claviceps arundinis</name>
    <dbReference type="NCBI Taxonomy" id="1623583"/>
    <lineage>
        <taxon>Eukaryota</taxon>
        <taxon>Fungi</taxon>
        <taxon>Dikarya</taxon>
        <taxon>Ascomycota</taxon>
        <taxon>Pezizomycotina</taxon>
        <taxon>Sordariomycetes</taxon>
        <taxon>Hypocreomycetidae</taxon>
        <taxon>Hypocreales</taxon>
        <taxon>Clavicipitaceae</taxon>
        <taxon>Claviceps</taxon>
    </lineage>
</organism>
<name>A0A9P7SRT6_9HYPO</name>
<proteinExistence type="predicted"/>
<evidence type="ECO:0000313" key="2">
    <source>
        <dbReference type="EMBL" id="KAG5966075.1"/>
    </source>
</evidence>
<dbReference type="Proteomes" id="UP000784919">
    <property type="component" value="Unassembled WGS sequence"/>
</dbReference>
<evidence type="ECO:0000313" key="4">
    <source>
        <dbReference type="Proteomes" id="UP000742024"/>
    </source>
</evidence>
<sequence>MAHRAETRPLSLFVPLDRKFATRNLQEGVGGSWAMATSSEQIVTLIRDQCSGLLGNTRSASMWYRSISRFHNADASALFLKQPILSPDPQDIEGFFRTPPAGTGTVHKSRRTHV</sequence>
<dbReference type="EMBL" id="SRPR01000024">
    <property type="protein sequence ID" value="KAG5966075.1"/>
    <property type="molecule type" value="Genomic_DNA"/>
</dbReference>
<dbReference type="AlphaFoldDB" id="A0A9P7SRT6"/>
<dbReference type="EMBL" id="SRPS01000072">
    <property type="protein sequence ID" value="KAG5970646.1"/>
    <property type="molecule type" value="Genomic_DNA"/>
</dbReference>
<evidence type="ECO:0000256" key="1">
    <source>
        <dbReference type="SAM" id="MobiDB-lite"/>
    </source>
</evidence>
<dbReference type="Proteomes" id="UP000742024">
    <property type="component" value="Unassembled WGS sequence"/>
</dbReference>
<evidence type="ECO:0000313" key="5">
    <source>
        <dbReference type="Proteomes" id="UP000784919"/>
    </source>
</evidence>
<protein>
    <submittedName>
        <fullName evidence="3">Uncharacterized protein</fullName>
    </submittedName>
</protein>
<feature type="region of interest" description="Disordered" evidence="1">
    <location>
        <begin position="95"/>
        <end position="114"/>
    </location>
</feature>
<comment type="caution">
    <text evidence="3">The sequence shown here is derived from an EMBL/GenBank/DDBJ whole genome shotgun (WGS) entry which is preliminary data.</text>
</comment>